<accession>A0A6G1ERT9</accession>
<sequence>MPSFGTQARARQESQQRRSPHGKLAEAEAKHSGDGRINGGAKDWAAGGSPEEDSRQKQLT</sequence>
<dbReference type="AlphaFoldDB" id="A0A6G1ERT9"/>
<protein>
    <submittedName>
        <fullName evidence="2">Uncharacterized protein</fullName>
    </submittedName>
</protein>
<dbReference type="Proteomes" id="UP000479710">
    <property type="component" value="Unassembled WGS sequence"/>
</dbReference>
<organism evidence="2 3">
    <name type="scientific">Oryza meyeriana var. granulata</name>
    <dbReference type="NCBI Taxonomy" id="110450"/>
    <lineage>
        <taxon>Eukaryota</taxon>
        <taxon>Viridiplantae</taxon>
        <taxon>Streptophyta</taxon>
        <taxon>Embryophyta</taxon>
        <taxon>Tracheophyta</taxon>
        <taxon>Spermatophyta</taxon>
        <taxon>Magnoliopsida</taxon>
        <taxon>Liliopsida</taxon>
        <taxon>Poales</taxon>
        <taxon>Poaceae</taxon>
        <taxon>BOP clade</taxon>
        <taxon>Oryzoideae</taxon>
        <taxon>Oryzeae</taxon>
        <taxon>Oryzinae</taxon>
        <taxon>Oryza</taxon>
        <taxon>Oryza meyeriana</taxon>
    </lineage>
</organism>
<evidence type="ECO:0000313" key="2">
    <source>
        <dbReference type="EMBL" id="KAF0927344.1"/>
    </source>
</evidence>
<name>A0A6G1ERT9_9ORYZ</name>
<evidence type="ECO:0000256" key="1">
    <source>
        <dbReference type="SAM" id="MobiDB-lite"/>
    </source>
</evidence>
<evidence type="ECO:0000313" key="3">
    <source>
        <dbReference type="Proteomes" id="UP000479710"/>
    </source>
</evidence>
<comment type="caution">
    <text evidence="2">The sequence shown here is derived from an EMBL/GenBank/DDBJ whole genome shotgun (WGS) entry which is preliminary data.</text>
</comment>
<feature type="compositionally biased region" description="Basic and acidic residues" evidence="1">
    <location>
        <begin position="23"/>
        <end position="34"/>
    </location>
</feature>
<gene>
    <name evidence="2" type="ORF">E2562_031957</name>
</gene>
<keyword evidence="3" id="KW-1185">Reference proteome</keyword>
<feature type="region of interest" description="Disordered" evidence="1">
    <location>
        <begin position="1"/>
        <end position="60"/>
    </location>
</feature>
<dbReference type="EMBL" id="SPHZ02000003">
    <property type="protein sequence ID" value="KAF0927344.1"/>
    <property type="molecule type" value="Genomic_DNA"/>
</dbReference>
<proteinExistence type="predicted"/>
<reference evidence="2 3" key="1">
    <citation type="submission" date="2019-11" db="EMBL/GenBank/DDBJ databases">
        <title>Whole genome sequence of Oryza granulata.</title>
        <authorList>
            <person name="Li W."/>
        </authorList>
    </citation>
    <scope>NUCLEOTIDE SEQUENCE [LARGE SCALE GENOMIC DNA]</scope>
    <source>
        <strain evidence="3">cv. Menghai</strain>
        <tissue evidence="2">Leaf</tissue>
    </source>
</reference>